<comment type="caution">
    <text evidence="1">The sequence shown here is derived from an EMBL/GenBank/DDBJ whole genome shotgun (WGS) entry which is preliminary data.</text>
</comment>
<proteinExistence type="predicted"/>
<organism evidence="1 2">
    <name type="scientific">Parabacteroides johnsonii DSM 18315</name>
    <dbReference type="NCBI Taxonomy" id="537006"/>
    <lineage>
        <taxon>Bacteria</taxon>
        <taxon>Pseudomonadati</taxon>
        <taxon>Bacteroidota</taxon>
        <taxon>Bacteroidia</taxon>
        <taxon>Bacteroidales</taxon>
        <taxon>Tannerellaceae</taxon>
        <taxon>Parabacteroides</taxon>
    </lineage>
</organism>
<protein>
    <submittedName>
        <fullName evidence="1">Uncharacterized protein</fullName>
    </submittedName>
</protein>
<reference evidence="1 2" key="1">
    <citation type="submission" date="2008-10" db="EMBL/GenBank/DDBJ databases">
        <title>Draft genome sequence of Parabacteroides johnsonii (DSM 18315).</title>
        <authorList>
            <person name="Sudarsanam P."/>
            <person name="Ley R."/>
            <person name="Guruge J."/>
            <person name="Turnbaugh P.J."/>
            <person name="Mahowald M."/>
            <person name="Liep D."/>
            <person name="Gordon J."/>
        </authorList>
    </citation>
    <scope>NUCLEOTIDE SEQUENCE [LARGE SCALE GENOMIC DNA]</scope>
    <source>
        <strain evidence="1 2">DSM 18315</strain>
    </source>
</reference>
<sequence>MACEENESVDPTVMPEATTTGANTFGCLVDGWVYTSGRWGLPVAEYLEWEEGSSMTVSAQVGLGSCIRFTIADPKEGETLPYVNLSFENQNMEDGKVYISRMSGGVFSGTFEGGRIVEGRFDLKYKE</sequence>
<accession>B7B6D2</accession>
<dbReference type="AlphaFoldDB" id="B7B6D2"/>
<dbReference type="STRING" id="537006.PRABACTJOHN_00576"/>
<evidence type="ECO:0000313" key="1">
    <source>
        <dbReference type="EMBL" id="EEC97998.1"/>
    </source>
</evidence>
<name>B7B6D2_9BACT</name>
<dbReference type="Proteomes" id="UP000005510">
    <property type="component" value="Unassembled WGS sequence"/>
</dbReference>
<dbReference type="EMBL" id="ABYH01000042">
    <property type="protein sequence ID" value="EEC97998.1"/>
    <property type="molecule type" value="Genomic_DNA"/>
</dbReference>
<evidence type="ECO:0000313" key="2">
    <source>
        <dbReference type="Proteomes" id="UP000005510"/>
    </source>
</evidence>
<reference evidence="1 2" key="2">
    <citation type="submission" date="2008-10" db="EMBL/GenBank/DDBJ databases">
        <authorList>
            <person name="Fulton L."/>
            <person name="Clifton S."/>
            <person name="Fulton B."/>
            <person name="Xu J."/>
            <person name="Minx P."/>
            <person name="Pepin K.H."/>
            <person name="Johnson M."/>
            <person name="Bhonagiri V."/>
            <person name="Nash W.E."/>
            <person name="Mardis E.R."/>
            <person name="Wilson R.K."/>
        </authorList>
    </citation>
    <scope>NUCLEOTIDE SEQUENCE [LARGE SCALE GENOMIC DNA]</scope>
    <source>
        <strain evidence="1 2">DSM 18315</strain>
    </source>
</reference>
<dbReference type="HOGENOM" id="CLU_109826_1_0_10"/>
<gene>
    <name evidence="1" type="ORF">PRABACTJOHN_00576</name>
</gene>